<reference evidence="1" key="1">
    <citation type="submission" date="2020-03" db="EMBL/GenBank/DDBJ databases">
        <title>Draft sequencing of Paenibacilllus sp. S3N08.</title>
        <authorList>
            <person name="Kim D.-U."/>
        </authorList>
    </citation>
    <scope>NUCLEOTIDE SEQUENCE</scope>
    <source>
        <strain evidence="1">S3N08</strain>
    </source>
</reference>
<keyword evidence="2" id="KW-1185">Reference proteome</keyword>
<name>A0ABX0J8H9_9BACL</name>
<evidence type="ECO:0000313" key="1">
    <source>
        <dbReference type="EMBL" id="NHN31138.1"/>
    </source>
</evidence>
<dbReference type="EMBL" id="JAAOIW010000005">
    <property type="protein sequence ID" value="NHN31138.1"/>
    <property type="molecule type" value="Genomic_DNA"/>
</dbReference>
<protein>
    <submittedName>
        <fullName evidence="1">Portal protein</fullName>
    </submittedName>
</protein>
<comment type="caution">
    <text evidence="1">The sequence shown here is derived from an EMBL/GenBank/DDBJ whole genome shotgun (WGS) entry which is preliminary data.</text>
</comment>
<dbReference type="Proteomes" id="UP001165962">
    <property type="component" value="Unassembled WGS sequence"/>
</dbReference>
<organism evidence="1 2">
    <name type="scientific">Paenibacillus agricola</name>
    <dbReference type="NCBI Taxonomy" id="2716264"/>
    <lineage>
        <taxon>Bacteria</taxon>
        <taxon>Bacillati</taxon>
        <taxon>Bacillota</taxon>
        <taxon>Bacilli</taxon>
        <taxon>Bacillales</taxon>
        <taxon>Paenibacillaceae</taxon>
        <taxon>Paenibacillus</taxon>
    </lineage>
</organism>
<gene>
    <name evidence="1" type="ORF">G9U52_14965</name>
</gene>
<evidence type="ECO:0000313" key="2">
    <source>
        <dbReference type="Proteomes" id="UP001165962"/>
    </source>
</evidence>
<proteinExistence type="predicted"/>
<sequence length="447" mass="49373">MVGEFPVYESGMPDGSAEQGAINRIAEDNDLNTLIHESVVGAGIRGDSWFKSYYAPRIDVSEVPAGADVEAKPEPIIEAVDAALVFPELSRGSNKRFKAVNIAWIEWVLTNDVEGLEKYAMKPDERYTEVPHLVVERHVPGFILYERYRMTERGVDNRFGTPISTYYIAEKVATGRVEDVIETGVPRILVHHAPYKTVDDGWEGISGIEKLESVLAAINDRMVQIDYILWKHSDPTAYGPDLPTDESGGVRFGGKYIPVDKADVAPGYMTWNSQLDGAFKQLDMLLGIVYQMSETPQWLFGTTLASDKGGTGTSHTDSGAIKARFMPILSKVKRIRNYFDRAIRDAIWTAQELEVYANKGVDGFVPYVPQYPSIQWKDGIPHDDKEMAEVAQIRTGGKATWSVKDAIKALDDVDGTKADAIISRIDADEERVNGTVDASIFNSGGGA</sequence>
<accession>A0ABX0J8H9</accession>